<dbReference type="PANTHER" id="PTHR43308">
    <property type="entry name" value="OUTER MEMBRANE PROTEIN ALPHA-RELATED"/>
    <property type="match status" value="1"/>
</dbReference>
<dbReference type="InterPro" id="IPR051465">
    <property type="entry name" value="Cell_Envelope_Struct_Comp"/>
</dbReference>
<dbReference type="PANTHER" id="PTHR43308:SF5">
    <property type="entry name" value="S-LAYER PROTEIN _ PEPTIDOGLYCAN ENDO-BETA-N-ACETYLGLUCOSAMINIDASE"/>
    <property type="match status" value="1"/>
</dbReference>
<gene>
    <name evidence="3" type="ORF">SAMN05216191_102342</name>
</gene>
<name>A0A1G9J5V4_9BACL</name>
<feature type="domain" description="SLH" evidence="2">
    <location>
        <begin position="149"/>
        <end position="212"/>
    </location>
</feature>
<dbReference type="AlphaFoldDB" id="A0A1G9J5V4"/>
<dbReference type="InterPro" id="IPR001119">
    <property type="entry name" value="SLH_dom"/>
</dbReference>
<reference evidence="3 4" key="1">
    <citation type="submission" date="2016-10" db="EMBL/GenBank/DDBJ databases">
        <authorList>
            <person name="de Groot N.N."/>
        </authorList>
    </citation>
    <scope>NUCLEOTIDE SEQUENCE [LARGE SCALE GENOMIC DNA]</scope>
    <source>
        <strain evidence="3 4">CGMCC 1.10239</strain>
    </source>
</reference>
<feature type="domain" description="SLH" evidence="2">
    <location>
        <begin position="91"/>
        <end position="147"/>
    </location>
</feature>
<dbReference type="SUPFAM" id="SSF49452">
    <property type="entry name" value="Starch-binding domain-like"/>
    <property type="match status" value="1"/>
</dbReference>
<feature type="domain" description="SLH" evidence="2">
    <location>
        <begin position="27"/>
        <end position="90"/>
    </location>
</feature>
<dbReference type="EMBL" id="FNGM01000002">
    <property type="protein sequence ID" value="SDL32890.1"/>
    <property type="molecule type" value="Genomic_DNA"/>
</dbReference>
<evidence type="ECO:0000256" key="1">
    <source>
        <dbReference type="SAM" id="MobiDB-lite"/>
    </source>
</evidence>
<dbReference type="PROSITE" id="PS51272">
    <property type="entry name" value="SLH"/>
    <property type="match status" value="3"/>
</dbReference>
<dbReference type="Proteomes" id="UP000182783">
    <property type="component" value="Unassembled WGS sequence"/>
</dbReference>
<evidence type="ECO:0000313" key="3">
    <source>
        <dbReference type="EMBL" id="SDL32890.1"/>
    </source>
</evidence>
<accession>A0A1G9J5V4</accession>
<dbReference type="Pfam" id="PF00395">
    <property type="entry name" value="SLH"/>
    <property type="match status" value="3"/>
</dbReference>
<feature type="region of interest" description="Disordered" evidence="1">
    <location>
        <begin position="422"/>
        <end position="458"/>
    </location>
</feature>
<dbReference type="InterPro" id="IPR041498">
    <property type="entry name" value="Big_6"/>
</dbReference>
<protein>
    <submittedName>
        <fullName evidence="3">S-layer homology domain-containing protein</fullName>
    </submittedName>
</protein>
<dbReference type="RefSeq" id="WP_143013359.1">
    <property type="nucleotide sequence ID" value="NZ_CP048429.1"/>
</dbReference>
<feature type="compositionally biased region" description="Gly residues" evidence="1">
    <location>
        <begin position="433"/>
        <end position="457"/>
    </location>
</feature>
<dbReference type="InterPro" id="IPR013784">
    <property type="entry name" value="Carb-bd-like_fold"/>
</dbReference>
<sequence>MVKHRFFRNTCFILILFVLLPFSRIYAGTEQMTDIKGHWAETDIQEWLDKGLITGYPDHTFRPGAEVTRGEFVALVNRAFKYSDTTTIGFKDLKQTNWAYIEVQKAMAQGYISGFNDHTFRPEKQITRQETAVILSRLLELNNKGESVAVPAKDANLIPDWSKPAISYLLDKGIMSSDPDGRFQPQREMTRAESVVVIKKALALSTVVYDKAGVFGESKVNTVHGDVRVQSSNVTLKNMHILGDLLISKEVADGEVSLEQVQVDGVTWIEGGGTNSIHIKDSQLGTVYVNRLNQAVRMVAEGTTTIQDTQVLSSASIEENGISGDGFVNVKVLPETQATSARKILLAGDFNNVSVNASLNEFNVRSGTVASLFIKEGLVIPKLLLNKDVIIQKLELKSKLTISGEGKVKGIVLSEEAKDSVLPKEETPVVPSVGGGGGASGGGGGGTSDPGNGGGAGPVNPALAVTRITAANGTIDVLFNQSLTTLPEAADFAVLGKVNNEDFQKVAVSHITLLDNKTTVRLTIPSIGNGEVNQVVVYSLSFKSGIPLLSESITIPKSNVSVTGRVFIQPYTATTPRPAFNLLVFLSGVKGTQGTYTSIAGKSGEIVFSNVVPGTYFVDIRISPYRYYTDEFTVEAGKDVTLPDIIIKEKTPEPKVEPIIYTDNPYFSGSVFYLREPFKVKVESENGTELNGPSGNFDTFFSFNLYDYNPGLLLKDKEKLFVTLYGSSGWTSKRFEVNVVERPKTNVPVVTSVVYEDTKIIRGTVEDDSSEITITREDGTVIGRMYNNPGNKFGIYLWDNVTFAAGEKLMVYAQAMGKRKSDPAVINVVASTAVTAQPEIDSVVENDWHVTGKAEGDSIIVVKRSDGTVIGQGKTSAQEYGGKIDIQLDPRPIAGETLYVTAKGYEKLISKPISLTVGNRPVTPTPTIVGEVYSDYTDIEVFLQYSQSVSVSLKDINGVVIQEFPTFNGKVTFRNLQLAPNGQYQLTAVTAGLKESEPLIFTAIEPTAVTPVPKVTTSVYADDDSIFYGTAEPYNTVYLYGGDGTLISSSEANGQGEFSLSMPSYPKSVSPGEKLNIRADSRGKLISDTLVITATAPVEKSSQPMLNNSEVYGYTGALSGTAAKSTVIKVFHEDGRQIFTGVYSDMNTGQWSMGLWFSILHGGDRIYIVADEAGKLPSDPLYITIQAAPKADMPVVTSTVNAGDAKIQGTYSGAVVSNYVNTTIFLVNENNEVYDYAIVQSDGAFSFNTYFNPLVSGQTIKLFAKEGEKEASDLLIITVN</sequence>
<proteinExistence type="predicted"/>
<dbReference type="GO" id="GO:0030246">
    <property type="term" value="F:carbohydrate binding"/>
    <property type="evidence" value="ECO:0007669"/>
    <property type="project" value="InterPro"/>
</dbReference>
<evidence type="ECO:0000313" key="4">
    <source>
        <dbReference type="Proteomes" id="UP000182783"/>
    </source>
</evidence>
<evidence type="ECO:0000259" key="2">
    <source>
        <dbReference type="PROSITE" id="PS51272"/>
    </source>
</evidence>
<dbReference type="OrthoDB" id="185675at2"/>
<dbReference type="Pfam" id="PF17936">
    <property type="entry name" value="Big_6"/>
    <property type="match status" value="1"/>
</dbReference>
<organism evidence="3 4">
    <name type="scientific">Paenibacillus jilunlii</name>
    <dbReference type="NCBI Taxonomy" id="682956"/>
    <lineage>
        <taxon>Bacteria</taxon>
        <taxon>Bacillati</taxon>
        <taxon>Bacillota</taxon>
        <taxon>Bacilli</taxon>
        <taxon>Bacillales</taxon>
        <taxon>Paenibacillaceae</taxon>
        <taxon>Paenibacillus</taxon>
    </lineage>
</organism>